<dbReference type="SUPFAM" id="SSF49785">
    <property type="entry name" value="Galactose-binding domain-like"/>
    <property type="match status" value="1"/>
</dbReference>
<organism evidence="3 4">
    <name type="scientific">Porites evermanni</name>
    <dbReference type="NCBI Taxonomy" id="104178"/>
    <lineage>
        <taxon>Eukaryota</taxon>
        <taxon>Metazoa</taxon>
        <taxon>Cnidaria</taxon>
        <taxon>Anthozoa</taxon>
        <taxon>Hexacorallia</taxon>
        <taxon>Scleractinia</taxon>
        <taxon>Fungiina</taxon>
        <taxon>Poritidae</taxon>
        <taxon>Porites</taxon>
    </lineage>
</organism>
<dbReference type="EMBL" id="CALNXI010006043">
    <property type="protein sequence ID" value="CAH3198856.1"/>
    <property type="molecule type" value="Genomic_DNA"/>
</dbReference>
<feature type="non-terminal residue" evidence="3">
    <location>
        <position position="1"/>
    </location>
</feature>
<dbReference type="InterPro" id="IPR008979">
    <property type="entry name" value="Galactose-bd-like_sf"/>
</dbReference>
<dbReference type="Pfam" id="PF00754">
    <property type="entry name" value="F5_F8_type_C"/>
    <property type="match status" value="1"/>
</dbReference>
<feature type="region of interest" description="Disordered" evidence="1">
    <location>
        <begin position="1"/>
        <end position="25"/>
    </location>
</feature>
<dbReference type="Gene3D" id="2.60.120.260">
    <property type="entry name" value="Galactose-binding domain-like"/>
    <property type="match status" value="1"/>
</dbReference>
<dbReference type="CDD" id="cd00057">
    <property type="entry name" value="FA58C"/>
    <property type="match status" value="1"/>
</dbReference>
<evidence type="ECO:0000313" key="3">
    <source>
        <dbReference type="EMBL" id="CAH3198856.1"/>
    </source>
</evidence>
<protein>
    <recommendedName>
        <fullName evidence="2">F5/8 type C domain-containing protein</fullName>
    </recommendedName>
</protein>
<sequence length="149" mass="16782">HGFGNEIIPVSSSSASSSKPSHEPEKAKLLSDEGSWCAGQIQVNEYLQLDFGKAMMLTGIASQGHHSRDEYVTKYRLDYSVDGAVWFRYTHAFDSESERIELEANKDSKSVTVIQFLHEIKARYLRIVAKTWHNGICLRVRVLGFNGTC</sequence>
<proteinExistence type="predicted"/>
<evidence type="ECO:0000259" key="2">
    <source>
        <dbReference type="PROSITE" id="PS50022"/>
    </source>
</evidence>
<dbReference type="InterPro" id="IPR000421">
    <property type="entry name" value="FA58C"/>
</dbReference>
<reference evidence="3 4" key="1">
    <citation type="submission" date="2022-05" db="EMBL/GenBank/DDBJ databases">
        <authorList>
            <consortium name="Genoscope - CEA"/>
            <person name="William W."/>
        </authorList>
    </citation>
    <scope>NUCLEOTIDE SEQUENCE [LARGE SCALE GENOMIC DNA]</scope>
</reference>
<gene>
    <name evidence="3" type="ORF">PEVE_00037189</name>
</gene>
<dbReference type="PANTHER" id="PTHR24543:SF335">
    <property type="entry name" value="EGF-LIKE REPEAT AND DISCOIDIN I-LIKE DOMAIN-CONTAINING PROTEIN 3"/>
    <property type="match status" value="1"/>
</dbReference>
<feature type="domain" description="F5/8 type C" evidence="2">
    <location>
        <begin position="1"/>
        <end position="145"/>
    </location>
</feature>
<evidence type="ECO:0000256" key="1">
    <source>
        <dbReference type="SAM" id="MobiDB-lite"/>
    </source>
</evidence>
<name>A0ABN8T3L1_9CNID</name>
<evidence type="ECO:0000313" key="4">
    <source>
        <dbReference type="Proteomes" id="UP001159427"/>
    </source>
</evidence>
<comment type="caution">
    <text evidence="3">The sequence shown here is derived from an EMBL/GenBank/DDBJ whole genome shotgun (WGS) entry which is preliminary data.</text>
</comment>
<dbReference type="Proteomes" id="UP001159427">
    <property type="component" value="Unassembled WGS sequence"/>
</dbReference>
<keyword evidence="4" id="KW-1185">Reference proteome</keyword>
<accession>A0ABN8T3L1</accession>
<dbReference type="PROSITE" id="PS50022">
    <property type="entry name" value="FA58C_3"/>
    <property type="match status" value="1"/>
</dbReference>
<dbReference type="PANTHER" id="PTHR24543">
    <property type="entry name" value="MULTICOPPER OXIDASE-RELATED"/>
    <property type="match status" value="1"/>
</dbReference>